<dbReference type="AlphaFoldDB" id="A0A9D3TF12"/>
<dbReference type="EMBL" id="JAFDVH010000007">
    <property type="protein sequence ID" value="KAG7473959.1"/>
    <property type="molecule type" value="Genomic_DNA"/>
</dbReference>
<dbReference type="Proteomes" id="UP001046870">
    <property type="component" value="Chromosome 7"/>
</dbReference>
<gene>
    <name evidence="1" type="ORF">MATL_G00101370</name>
</gene>
<protein>
    <submittedName>
        <fullName evidence="1">Uncharacterized protein</fullName>
    </submittedName>
</protein>
<sequence>MCNIHPNLEVFPIRKLGKQRIRGWYASHLQCNCKATLLHYTTPHYIYIYSFSRCFYPKRRTKVHMVGKQQAQGQLHKPFKGTGVGPVKVQSKCAFLSYSSDLSTECLEMYCN</sequence>
<comment type="caution">
    <text evidence="1">The sequence shown here is derived from an EMBL/GenBank/DDBJ whole genome shotgun (WGS) entry which is preliminary data.</text>
</comment>
<evidence type="ECO:0000313" key="1">
    <source>
        <dbReference type="EMBL" id="KAG7473959.1"/>
    </source>
</evidence>
<keyword evidence="2" id="KW-1185">Reference proteome</keyword>
<reference evidence="1" key="1">
    <citation type="submission" date="2021-01" db="EMBL/GenBank/DDBJ databases">
        <authorList>
            <person name="Zahm M."/>
            <person name="Roques C."/>
            <person name="Cabau C."/>
            <person name="Klopp C."/>
            <person name="Donnadieu C."/>
            <person name="Jouanno E."/>
            <person name="Lampietro C."/>
            <person name="Louis A."/>
            <person name="Herpin A."/>
            <person name="Echchiki A."/>
            <person name="Berthelot C."/>
            <person name="Parey E."/>
            <person name="Roest-Crollius H."/>
            <person name="Braasch I."/>
            <person name="Postlethwait J."/>
            <person name="Bobe J."/>
            <person name="Montfort J."/>
            <person name="Bouchez O."/>
            <person name="Begum T."/>
            <person name="Mejri S."/>
            <person name="Adams A."/>
            <person name="Chen W.-J."/>
            <person name="Guiguen Y."/>
        </authorList>
    </citation>
    <scope>NUCLEOTIDE SEQUENCE</scope>
    <source>
        <strain evidence="1">YG-15Mar2019-1</strain>
        <tissue evidence="1">Brain</tissue>
    </source>
</reference>
<accession>A0A9D3TF12</accession>
<organism evidence="1 2">
    <name type="scientific">Megalops atlanticus</name>
    <name type="common">Tarpon</name>
    <name type="synonym">Clupea gigantea</name>
    <dbReference type="NCBI Taxonomy" id="7932"/>
    <lineage>
        <taxon>Eukaryota</taxon>
        <taxon>Metazoa</taxon>
        <taxon>Chordata</taxon>
        <taxon>Craniata</taxon>
        <taxon>Vertebrata</taxon>
        <taxon>Euteleostomi</taxon>
        <taxon>Actinopterygii</taxon>
        <taxon>Neopterygii</taxon>
        <taxon>Teleostei</taxon>
        <taxon>Elopiformes</taxon>
        <taxon>Megalopidae</taxon>
        <taxon>Megalops</taxon>
    </lineage>
</organism>
<name>A0A9D3TF12_MEGAT</name>
<evidence type="ECO:0000313" key="2">
    <source>
        <dbReference type="Proteomes" id="UP001046870"/>
    </source>
</evidence>
<proteinExistence type="predicted"/>